<feature type="compositionally biased region" description="Acidic residues" evidence="1">
    <location>
        <begin position="94"/>
        <end position="110"/>
    </location>
</feature>
<dbReference type="AlphaFoldDB" id="A0A699VN18"/>
<name>A0A699VN18_TANCI</name>
<dbReference type="PROSITE" id="PS50330">
    <property type="entry name" value="UIM"/>
    <property type="match status" value="1"/>
</dbReference>
<reference evidence="2" key="1">
    <citation type="journal article" date="2019" name="Sci. Rep.">
        <title>Draft genome of Tanacetum cinerariifolium, the natural source of mosquito coil.</title>
        <authorList>
            <person name="Yamashiro T."/>
            <person name="Shiraishi A."/>
            <person name="Satake H."/>
            <person name="Nakayama K."/>
        </authorList>
    </citation>
    <scope>NUCLEOTIDE SEQUENCE</scope>
</reference>
<comment type="caution">
    <text evidence="2">The sequence shown here is derived from an EMBL/GenBank/DDBJ whole genome shotgun (WGS) entry which is preliminary data.</text>
</comment>
<dbReference type="EMBL" id="BKCJ011451702">
    <property type="protein sequence ID" value="GFD34868.1"/>
    <property type="molecule type" value="Genomic_DNA"/>
</dbReference>
<dbReference type="InterPro" id="IPR003903">
    <property type="entry name" value="UIM_dom"/>
</dbReference>
<feature type="compositionally biased region" description="Polar residues" evidence="1">
    <location>
        <begin position="77"/>
        <end position="86"/>
    </location>
</feature>
<feature type="region of interest" description="Disordered" evidence="1">
    <location>
        <begin position="1"/>
        <end position="144"/>
    </location>
</feature>
<feature type="compositionally biased region" description="Basic and acidic residues" evidence="1">
    <location>
        <begin position="111"/>
        <end position="121"/>
    </location>
</feature>
<feature type="compositionally biased region" description="Polar residues" evidence="1">
    <location>
        <begin position="33"/>
        <end position="51"/>
    </location>
</feature>
<proteinExistence type="predicted"/>
<sequence>ETRSTQDFPAPRPAKPARKPQSIAQKSPPKPLISSSVTSTQPAPTSVPAKTQENKRKKATETNDKPTKAKRIKRSVSRNTRQSRGSPKSVGASEAEEVPAEEPQVAEEDADFQKAVEESMKDAYSLPKGPLPPVVIRESESGKY</sequence>
<gene>
    <name evidence="2" type="ORF">Tci_906837</name>
</gene>
<protein>
    <submittedName>
        <fullName evidence="2">Uncharacterized protein</fullName>
    </submittedName>
</protein>
<accession>A0A699VN18</accession>
<evidence type="ECO:0000313" key="2">
    <source>
        <dbReference type="EMBL" id="GFD34868.1"/>
    </source>
</evidence>
<organism evidence="2">
    <name type="scientific">Tanacetum cinerariifolium</name>
    <name type="common">Dalmatian daisy</name>
    <name type="synonym">Chrysanthemum cinerariifolium</name>
    <dbReference type="NCBI Taxonomy" id="118510"/>
    <lineage>
        <taxon>Eukaryota</taxon>
        <taxon>Viridiplantae</taxon>
        <taxon>Streptophyta</taxon>
        <taxon>Embryophyta</taxon>
        <taxon>Tracheophyta</taxon>
        <taxon>Spermatophyta</taxon>
        <taxon>Magnoliopsida</taxon>
        <taxon>eudicotyledons</taxon>
        <taxon>Gunneridae</taxon>
        <taxon>Pentapetalae</taxon>
        <taxon>asterids</taxon>
        <taxon>campanulids</taxon>
        <taxon>Asterales</taxon>
        <taxon>Asteraceae</taxon>
        <taxon>Asteroideae</taxon>
        <taxon>Anthemideae</taxon>
        <taxon>Anthemidinae</taxon>
        <taxon>Tanacetum</taxon>
    </lineage>
</organism>
<evidence type="ECO:0000256" key="1">
    <source>
        <dbReference type="SAM" id="MobiDB-lite"/>
    </source>
</evidence>
<feature type="non-terminal residue" evidence="2">
    <location>
        <position position="1"/>
    </location>
</feature>